<evidence type="ECO:0000313" key="2">
    <source>
        <dbReference type="EMBL" id="MPC91890.1"/>
    </source>
</evidence>
<gene>
    <name evidence="2" type="ORF">E2C01_086952</name>
</gene>
<keyword evidence="1" id="KW-1133">Transmembrane helix</keyword>
<dbReference type="AlphaFoldDB" id="A0A5B7J586"/>
<feature type="transmembrane region" description="Helical" evidence="1">
    <location>
        <begin position="12"/>
        <end position="33"/>
    </location>
</feature>
<dbReference type="EMBL" id="VSRR010089360">
    <property type="protein sequence ID" value="MPC91890.1"/>
    <property type="molecule type" value="Genomic_DNA"/>
</dbReference>
<reference evidence="2 3" key="1">
    <citation type="submission" date="2019-05" db="EMBL/GenBank/DDBJ databases">
        <title>Another draft genome of Portunus trituberculatus and its Hox gene families provides insights of decapod evolution.</title>
        <authorList>
            <person name="Jeong J.-H."/>
            <person name="Song I."/>
            <person name="Kim S."/>
            <person name="Choi T."/>
            <person name="Kim D."/>
            <person name="Ryu S."/>
            <person name="Kim W."/>
        </authorList>
    </citation>
    <scope>NUCLEOTIDE SEQUENCE [LARGE SCALE GENOMIC DNA]</scope>
    <source>
        <tissue evidence="2">Muscle</tissue>
    </source>
</reference>
<organism evidence="2 3">
    <name type="scientific">Portunus trituberculatus</name>
    <name type="common">Swimming crab</name>
    <name type="synonym">Neptunus trituberculatus</name>
    <dbReference type="NCBI Taxonomy" id="210409"/>
    <lineage>
        <taxon>Eukaryota</taxon>
        <taxon>Metazoa</taxon>
        <taxon>Ecdysozoa</taxon>
        <taxon>Arthropoda</taxon>
        <taxon>Crustacea</taxon>
        <taxon>Multicrustacea</taxon>
        <taxon>Malacostraca</taxon>
        <taxon>Eumalacostraca</taxon>
        <taxon>Eucarida</taxon>
        <taxon>Decapoda</taxon>
        <taxon>Pleocyemata</taxon>
        <taxon>Brachyura</taxon>
        <taxon>Eubrachyura</taxon>
        <taxon>Portunoidea</taxon>
        <taxon>Portunidae</taxon>
        <taxon>Portuninae</taxon>
        <taxon>Portunus</taxon>
    </lineage>
</organism>
<keyword evidence="1" id="KW-0812">Transmembrane</keyword>
<evidence type="ECO:0000256" key="1">
    <source>
        <dbReference type="SAM" id="Phobius"/>
    </source>
</evidence>
<comment type="caution">
    <text evidence="2">The sequence shown here is derived from an EMBL/GenBank/DDBJ whole genome shotgun (WGS) entry which is preliminary data.</text>
</comment>
<name>A0A5B7J586_PORTR</name>
<accession>A0A5B7J586</accession>
<keyword evidence="3" id="KW-1185">Reference proteome</keyword>
<keyword evidence="1" id="KW-0472">Membrane</keyword>
<dbReference type="Proteomes" id="UP000324222">
    <property type="component" value="Unassembled WGS sequence"/>
</dbReference>
<evidence type="ECO:0000313" key="3">
    <source>
        <dbReference type="Proteomes" id="UP000324222"/>
    </source>
</evidence>
<sequence>MPEELIYKENLWLLGHFVAPGLGGQALSFLLALQHAMQTSRPLLVHNHPTHPASRNFSATAFDCRNDWEHFSARRAHKTKDVRHWILRICLVR</sequence>
<protein>
    <submittedName>
        <fullName evidence="2">Uncharacterized protein</fullName>
    </submittedName>
</protein>
<proteinExistence type="predicted"/>